<dbReference type="InterPro" id="IPR011009">
    <property type="entry name" value="Kinase-like_dom_sf"/>
</dbReference>
<accession>A0AA86GMU5</accession>
<proteinExistence type="predicted"/>
<dbReference type="Gene3D" id="3.90.1200.10">
    <property type="match status" value="1"/>
</dbReference>
<protein>
    <submittedName>
        <fullName evidence="2">Aminoglycoside phosphotransferase</fullName>
    </submittedName>
</protein>
<gene>
    <name evidence="2" type="ORF">SGRAN_3465</name>
</gene>
<organism evidence="2 3">
    <name type="scientific">Sphingopyxis granuli</name>
    <dbReference type="NCBI Taxonomy" id="267128"/>
    <lineage>
        <taxon>Bacteria</taxon>
        <taxon>Pseudomonadati</taxon>
        <taxon>Pseudomonadota</taxon>
        <taxon>Alphaproteobacteria</taxon>
        <taxon>Sphingomonadales</taxon>
        <taxon>Sphingomonadaceae</taxon>
        <taxon>Sphingopyxis</taxon>
    </lineage>
</organism>
<reference evidence="2 3" key="1">
    <citation type="journal article" date="2016" name="BMC Genomics">
        <title>Genomic analysis of the nitrate-respiring Sphingopyxis granuli (formerly Sphingomonas macrogoltabida) strain TFA.</title>
        <authorList>
            <person name="Garcia-Romero I."/>
            <person name="Perez-Pulido A.J."/>
            <person name="Gonzalez-Flores Y.E."/>
            <person name="Reyes-Ramirez F."/>
            <person name="Santero E."/>
            <person name="Floriano B."/>
        </authorList>
    </citation>
    <scope>NUCLEOTIDE SEQUENCE [LARGE SCALE GENOMIC DNA]</scope>
    <source>
        <strain evidence="2 3">TFA</strain>
    </source>
</reference>
<dbReference type="SUPFAM" id="SSF56112">
    <property type="entry name" value="Protein kinase-like (PK-like)"/>
    <property type="match status" value="1"/>
</dbReference>
<name>A0AA86GMU5_9SPHN</name>
<evidence type="ECO:0000313" key="3">
    <source>
        <dbReference type="Proteomes" id="UP000058599"/>
    </source>
</evidence>
<dbReference type="InterPro" id="IPR002575">
    <property type="entry name" value="Aminoglycoside_PTrfase"/>
</dbReference>
<dbReference type="Pfam" id="PF01636">
    <property type="entry name" value="APH"/>
    <property type="match status" value="1"/>
</dbReference>
<dbReference type="Gene3D" id="3.30.200.20">
    <property type="entry name" value="Phosphorylase Kinase, domain 1"/>
    <property type="match status" value="1"/>
</dbReference>
<dbReference type="KEGG" id="sgi:SGRAN_3465"/>
<keyword evidence="3" id="KW-1185">Reference proteome</keyword>
<evidence type="ECO:0000313" key="2">
    <source>
        <dbReference type="EMBL" id="AMG75808.1"/>
    </source>
</evidence>
<dbReference type="Proteomes" id="UP000058599">
    <property type="component" value="Chromosome"/>
</dbReference>
<dbReference type="AlphaFoldDB" id="A0AA86GMU5"/>
<evidence type="ECO:0000259" key="1">
    <source>
        <dbReference type="Pfam" id="PF01636"/>
    </source>
</evidence>
<sequence>MAASMIPPADAPAFLAAHGWGDAQILPLAGDASFRRYFRVVGDGRRAVLMDAPPPHEDPRPFVAVAEWLCAQGLTAPAILARDLERGLLLIEDFGDVRLRETLDERPEAEAGYYAGVVDLLARLHARPAMPGLPVHGLDQWLDEVMLFPDWYAPALGLEVDRDAFRAAWEAALAPVAADGIARVTVLRDFHAENIMLLGGREGIAHFGLLDFQDALVGHPAYDLASVLEDARRDVTPAVEAAMLDRYVAATARDDRFRAAYWALAAQRNTRILGVFVRLWKRDGKPGYRRFQPRMWGLLERDLTHPALAPVKAWFDAHVPAGKRAEAWESTGEATGA</sequence>
<dbReference type="EMBL" id="CP012199">
    <property type="protein sequence ID" value="AMG75808.1"/>
    <property type="molecule type" value="Genomic_DNA"/>
</dbReference>
<feature type="domain" description="Aminoglycoside phosphotransferase" evidence="1">
    <location>
        <begin position="25"/>
        <end position="250"/>
    </location>
</feature>